<dbReference type="InterPro" id="IPR050199">
    <property type="entry name" value="IgHV"/>
</dbReference>
<organism evidence="5 6">
    <name type="scientific">Thryothorus ludovicianus</name>
    <name type="common">Carolina wren</name>
    <name type="synonym">Sylvia ludoviciana</name>
    <dbReference type="NCBI Taxonomy" id="74200"/>
    <lineage>
        <taxon>Eukaryota</taxon>
        <taxon>Metazoa</taxon>
        <taxon>Chordata</taxon>
        <taxon>Craniata</taxon>
        <taxon>Vertebrata</taxon>
        <taxon>Euteleostomi</taxon>
        <taxon>Archelosauria</taxon>
        <taxon>Archosauria</taxon>
        <taxon>Dinosauria</taxon>
        <taxon>Saurischia</taxon>
        <taxon>Theropoda</taxon>
        <taxon>Coelurosauria</taxon>
        <taxon>Aves</taxon>
        <taxon>Neognathae</taxon>
        <taxon>Neoaves</taxon>
        <taxon>Telluraves</taxon>
        <taxon>Australaves</taxon>
        <taxon>Passeriformes</taxon>
        <taxon>Certhiidae</taxon>
        <taxon>Troglodytinae</taxon>
        <taxon>Thryothorus</taxon>
    </lineage>
</organism>
<proteinExistence type="predicted"/>
<dbReference type="SMART" id="SM00406">
    <property type="entry name" value="IGv"/>
    <property type="match status" value="1"/>
</dbReference>
<dbReference type="GO" id="GO:0005576">
    <property type="term" value="C:extracellular region"/>
    <property type="evidence" value="ECO:0007669"/>
    <property type="project" value="UniProtKB-ARBA"/>
</dbReference>
<accession>A0A7K7YNQ3</accession>
<comment type="caution">
    <text evidence="5">The sequence shown here is derived from an EMBL/GenBank/DDBJ whole genome shotgun (WGS) entry which is preliminary data.</text>
</comment>
<gene>
    <name evidence="5" type="primary">Ighv323_2</name>
    <name evidence="5" type="ORF">THRLUD_R14192</name>
</gene>
<dbReference type="Pfam" id="PF07686">
    <property type="entry name" value="V-set"/>
    <property type="match status" value="1"/>
</dbReference>
<dbReference type="GO" id="GO:0002250">
    <property type="term" value="P:adaptive immune response"/>
    <property type="evidence" value="ECO:0007669"/>
    <property type="project" value="UniProtKB-KW"/>
</dbReference>
<feature type="non-terminal residue" evidence="5">
    <location>
        <position position="1"/>
    </location>
</feature>
<sequence>MASSSLPLLALPGVRETMTLLECGGDIQPPGGSLRLLCRGEGFNFGSFGMLWMRQRPGQGLESVAAITKSGNTGYASSVKGRFTVTRDNGQSSMTLTMNNLQDGDSGTYFCAKTA</sequence>
<dbReference type="PANTHER" id="PTHR23266">
    <property type="entry name" value="IMMUNOGLOBULIN HEAVY CHAIN"/>
    <property type="match status" value="1"/>
</dbReference>
<keyword evidence="1" id="KW-0391">Immunity</keyword>
<feature type="non-terminal residue" evidence="5">
    <location>
        <position position="115"/>
    </location>
</feature>
<evidence type="ECO:0000256" key="3">
    <source>
        <dbReference type="ARBA" id="ARBA00043265"/>
    </source>
</evidence>
<dbReference type="EMBL" id="VZTB01011260">
    <property type="protein sequence ID" value="NXA79537.1"/>
    <property type="molecule type" value="Genomic_DNA"/>
</dbReference>
<feature type="domain" description="Ig-like" evidence="4">
    <location>
        <begin position="12"/>
        <end position="115"/>
    </location>
</feature>
<dbReference type="AlphaFoldDB" id="A0A7K7YNQ3"/>
<dbReference type="Proteomes" id="UP000558509">
    <property type="component" value="Unassembled WGS sequence"/>
</dbReference>
<dbReference type="SUPFAM" id="SSF48726">
    <property type="entry name" value="Immunoglobulin"/>
    <property type="match status" value="1"/>
</dbReference>
<dbReference type="InterPro" id="IPR007110">
    <property type="entry name" value="Ig-like_dom"/>
</dbReference>
<dbReference type="PROSITE" id="PS50835">
    <property type="entry name" value="IG_LIKE"/>
    <property type="match status" value="1"/>
</dbReference>
<dbReference type="Gene3D" id="2.60.40.10">
    <property type="entry name" value="Immunoglobulins"/>
    <property type="match status" value="1"/>
</dbReference>
<evidence type="ECO:0000313" key="6">
    <source>
        <dbReference type="Proteomes" id="UP000558509"/>
    </source>
</evidence>
<dbReference type="GO" id="GO:0019814">
    <property type="term" value="C:immunoglobulin complex"/>
    <property type="evidence" value="ECO:0007669"/>
    <property type="project" value="UniProtKB-KW"/>
</dbReference>
<dbReference type="InterPro" id="IPR036179">
    <property type="entry name" value="Ig-like_dom_sf"/>
</dbReference>
<dbReference type="InterPro" id="IPR013783">
    <property type="entry name" value="Ig-like_fold"/>
</dbReference>
<dbReference type="InterPro" id="IPR013106">
    <property type="entry name" value="Ig_V-set"/>
</dbReference>
<keyword evidence="2" id="KW-1064">Adaptive immunity</keyword>
<keyword evidence="3" id="KW-1280">Immunoglobulin</keyword>
<protein>
    <submittedName>
        <fullName evidence="5">HV323 protein</fullName>
    </submittedName>
</protein>
<evidence type="ECO:0000256" key="1">
    <source>
        <dbReference type="ARBA" id="ARBA00022859"/>
    </source>
</evidence>
<evidence type="ECO:0000313" key="5">
    <source>
        <dbReference type="EMBL" id="NXA79537.1"/>
    </source>
</evidence>
<reference evidence="5 6" key="1">
    <citation type="submission" date="2019-09" db="EMBL/GenBank/DDBJ databases">
        <title>Bird 10,000 Genomes (B10K) Project - Family phase.</title>
        <authorList>
            <person name="Zhang G."/>
        </authorList>
    </citation>
    <scope>NUCLEOTIDE SEQUENCE [LARGE SCALE GENOMIC DNA]</scope>
    <source>
        <strain evidence="5">B10K-DU-001-68</strain>
        <tissue evidence="5">Muscle</tissue>
    </source>
</reference>
<evidence type="ECO:0000259" key="4">
    <source>
        <dbReference type="PROSITE" id="PS50835"/>
    </source>
</evidence>
<keyword evidence="6" id="KW-1185">Reference proteome</keyword>
<name>A0A7K7YNQ3_THRLU</name>
<evidence type="ECO:0000256" key="2">
    <source>
        <dbReference type="ARBA" id="ARBA00023130"/>
    </source>
</evidence>